<name>H0FB01_9BURK</name>
<dbReference type="OrthoDB" id="8666613at2"/>
<accession>H0FB01</accession>
<feature type="region of interest" description="Disordered" evidence="1">
    <location>
        <begin position="52"/>
        <end position="71"/>
    </location>
</feature>
<dbReference type="PATRIC" id="fig|477184.5.peg.3890"/>
<keyword evidence="2" id="KW-0732">Signal</keyword>
<evidence type="ECO:0008006" key="5">
    <source>
        <dbReference type="Google" id="ProtNLM"/>
    </source>
</evidence>
<dbReference type="Proteomes" id="UP000003113">
    <property type="component" value="Unassembled WGS sequence"/>
</dbReference>
<gene>
    <name evidence="3" type="ORF">KYC_19789</name>
</gene>
<dbReference type="RefSeq" id="WP_008165543.1">
    <property type="nucleotide sequence ID" value="NZ_AGUF01000060.1"/>
</dbReference>
<feature type="compositionally biased region" description="Polar residues" evidence="1">
    <location>
        <begin position="54"/>
        <end position="67"/>
    </location>
</feature>
<feature type="chain" id="PRO_5003532249" description="Lipoprotein" evidence="2">
    <location>
        <begin position="38"/>
        <end position="158"/>
    </location>
</feature>
<protein>
    <recommendedName>
        <fullName evidence="5">Lipoprotein</fullName>
    </recommendedName>
</protein>
<dbReference type="STRING" id="477184.KYC_19789"/>
<evidence type="ECO:0000313" key="3">
    <source>
        <dbReference type="EMBL" id="EHK64564.1"/>
    </source>
</evidence>
<dbReference type="PROSITE" id="PS51257">
    <property type="entry name" value="PROKAR_LIPOPROTEIN"/>
    <property type="match status" value="1"/>
</dbReference>
<evidence type="ECO:0000256" key="1">
    <source>
        <dbReference type="SAM" id="MobiDB-lite"/>
    </source>
</evidence>
<organism evidence="3 4">
    <name type="scientific">Achromobacter arsenitoxydans SY8</name>
    <dbReference type="NCBI Taxonomy" id="477184"/>
    <lineage>
        <taxon>Bacteria</taxon>
        <taxon>Pseudomonadati</taxon>
        <taxon>Pseudomonadota</taxon>
        <taxon>Betaproteobacteria</taxon>
        <taxon>Burkholderiales</taxon>
        <taxon>Alcaligenaceae</taxon>
        <taxon>Achromobacter</taxon>
    </lineage>
</organism>
<dbReference type="AlphaFoldDB" id="H0FB01"/>
<dbReference type="EMBL" id="AGUF01000060">
    <property type="protein sequence ID" value="EHK64564.1"/>
    <property type="molecule type" value="Genomic_DNA"/>
</dbReference>
<feature type="signal peptide" evidence="2">
    <location>
        <begin position="1"/>
        <end position="37"/>
    </location>
</feature>
<evidence type="ECO:0000256" key="2">
    <source>
        <dbReference type="SAM" id="SignalP"/>
    </source>
</evidence>
<reference evidence="3 4" key="1">
    <citation type="journal article" date="2012" name="J. Bacteriol.">
        <title>Genome sequence of the highly efficient arsenite-oxidizing bacterium Achromobacter arsenitoxydans SY8.</title>
        <authorList>
            <person name="Li X."/>
            <person name="Hu Y."/>
            <person name="Gong J."/>
            <person name="Lin Y."/>
            <person name="Johnstone L."/>
            <person name="Rensing C."/>
            <person name="Wang G."/>
        </authorList>
    </citation>
    <scope>NUCLEOTIDE SEQUENCE [LARGE SCALE GENOMIC DNA]</scope>
    <source>
        <strain evidence="3 4">SY8</strain>
    </source>
</reference>
<sequence length="158" mass="17165">MRTTTAVSARPSRIRGLTARLALAAAASLAAGACAQAQQWFDVPPHRDLPNASIRISGQPDSRQASGTAKGKMEFRYASPQAIPGANKNSGRYNRSVTDVMFSCRRTQVGFLPATSYYMNDKLIASVGDETPDERQVQFVRFPEDSPQMKALRVACGK</sequence>
<evidence type="ECO:0000313" key="4">
    <source>
        <dbReference type="Proteomes" id="UP000003113"/>
    </source>
</evidence>
<proteinExistence type="predicted"/>
<comment type="caution">
    <text evidence="3">The sequence shown here is derived from an EMBL/GenBank/DDBJ whole genome shotgun (WGS) entry which is preliminary data.</text>
</comment>
<keyword evidence="4" id="KW-1185">Reference proteome</keyword>